<organism evidence="3 4">
    <name type="scientific">Candidatus Campylobacter infans</name>
    <dbReference type="NCBI Taxonomy" id="2561898"/>
    <lineage>
        <taxon>Bacteria</taxon>
        <taxon>Pseudomonadati</taxon>
        <taxon>Campylobacterota</taxon>
        <taxon>Epsilonproteobacteria</taxon>
        <taxon>Campylobacterales</taxon>
        <taxon>Campylobacteraceae</taxon>
        <taxon>Campylobacter</taxon>
    </lineage>
</organism>
<keyword evidence="3" id="KW-0456">Lyase</keyword>
<dbReference type="PRINTS" id="PR00099">
    <property type="entry name" value="CPSGATASE"/>
</dbReference>
<dbReference type="GO" id="GO:0005829">
    <property type="term" value="C:cytosol"/>
    <property type="evidence" value="ECO:0007669"/>
    <property type="project" value="TreeGrafter"/>
</dbReference>
<dbReference type="GO" id="GO:0004049">
    <property type="term" value="F:anthranilate synthase activity"/>
    <property type="evidence" value="ECO:0007669"/>
    <property type="project" value="UniProtKB-EC"/>
</dbReference>
<reference evidence="3 4" key="1">
    <citation type="submission" date="2020-02" db="EMBL/GenBank/DDBJ databases">
        <title>Complete genome sequence of the novel Campylobacter species Candidatus Campylobacter infans.</title>
        <authorList>
            <person name="Duim B."/>
            <person name="Zomer A."/>
            <person name="van der Graaf L."/>
            <person name="Wagenaar J."/>
        </authorList>
    </citation>
    <scope>NUCLEOTIDE SEQUENCE [LARGE SCALE GENOMIC DNA]</scope>
    <source>
        <strain evidence="3 4">19S00001</strain>
    </source>
</reference>
<dbReference type="EC" id="2.4.2.18" evidence="3"/>
<keyword evidence="3" id="KW-0328">Glycosyltransferase</keyword>
<keyword evidence="1" id="KW-0315">Glutamine amidotransferase</keyword>
<protein>
    <submittedName>
        <fullName evidence="3">Anthranilate phosphoribosyltransferase / anthranilate synthase component II, TrpG subunit</fullName>
        <ecNumber evidence="3">2.4.2.18</ecNumber>
        <ecNumber evidence="3">4.1.3.27</ecNumber>
    </submittedName>
</protein>
<accession>A0A7H9CIT8</accession>
<feature type="domain" description="Glutamine amidotransferase" evidence="2">
    <location>
        <begin position="3"/>
        <end position="189"/>
    </location>
</feature>
<evidence type="ECO:0000313" key="4">
    <source>
        <dbReference type="Proteomes" id="UP000509414"/>
    </source>
</evidence>
<name>A0A7H9CIT8_9BACT</name>
<dbReference type="AlphaFoldDB" id="A0A7H9CIT8"/>
<dbReference type="GO" id="GO:0004048">
    <property type="term" value="F:anthranilate phosphoribosyltransferase activity"/>
    <property type="evidence" value="ECO:0007669"/>
    <property type="project" value="UniProtKB-EC"/>
</dbReference>
<dbReference type="PRINTS" id="PR00097">
    <property type="entry name" value="ANTSNTHASEII"/>
</dbReference>
<dbReference type="Gene3D" id="3.40.50.880">
    <property type="match status" value="1"/>
</dbReference>
<dbReference type="FunFam" id="3.40.50.880:FF:000003">
    <property type="entry name" value="Anthranilate synthase component II"/>
    <property type="match status" value="1"/>
</dbReference>
<keyword evidence="3" id="KW-0808">Transferase</keyword>
<dbReference type="Proteomes" id="UP000509414">
    <property type="component" value="Chromosome"/>
</dbReference>
<dbReference type="PROSITE" id="PS51273">
    <property type="entry name" value="GATASE_TYPE_1"/>
    <property type="match status" value="1"/>
</dbReference>
<dbReference type="SUPFAM" id="SSF52317">
    <property type="entry name" value="Class I glutamine amidotransferase-like"/>
    <property type="match status" value="1"/>
</dbReference>
<dbReference type="EMBL" id="CP049075">
    <property type="protein sequence ID" value="QLI05178.1"/>
    <property type="molecule type" value="Genomic_DNA"/>
</dbReference>
<dbReference type="KEGG" id="cinf:CINF_0656"/>
<dbReference type="PRINTS" id="PR00096">
    <property type="entry name" value="GATASE"/>
</dbReference>
<dbReference type="EC" id="4.1.3.27" evidence="3"/>
<proteinExistence type="predicted"/>
<sequence length="193" mass="21660">MILMIDNYDSFVFNIYQYILLSTNEEVKCVRNDEISVDEIKKLNPSKIILSPGPKHPKDSGVCLEILECAKNGELKMPILGVCLGHQAIALSFGASIKRLKSPKHGKTSQIKLIAPSAVLADMPGVFEVMRYHSLYVDDLPDELVASAYSMDDNIIMALEHKDLKIYGIQFHPESFFTPYGRKIIENFVNLKG</sequence>
<dbReference type="InterPro" id="IPR029062">
    <property type="entry name" value="Class_I_gatase-like"/>
</dbReference>
<evidence type="ECO:0000256" key="1">
    <source>
        <dbReference type="ARBA" id="ARBA00022962"/>
    </source>
</evidence>
<dbReference type="PANTHER" id="PTHR43418:SF4">
    <property type="entry name" value="MULTIFUNCTIONAL TRYPTOPHAN BIOSYNTHESIS PROTEIN"/>
    <property type="match status" value="1"/>
</dbReference>
<dbReference type="GO" id="GO:0000162">
    <property type="term" value="P:L-tryptophan biosynthetic process"/>
    <property type="evidence" value="ECO:0007669"/>
    <property type="project" value="TreeGrafter"/>
</dbReference>
<dbReference type="NCBIfam" id="TIGR00566">
    <property type="entry name" value="trpG_papA"/>
    <property type="match status" value="1"/>
</dbReference>
<evidence type="ECO:0000259" key="2">
    <source>
        <dbReference type="Pfam" id="PF00117"/>
    </source>
</evidence>
<dbReference type="InterPro" id="IPR006221">
    <property type="entry name" value="TrpG/PapA_dom"/>
</dbReference>
<dbReference type="Pfam" id="PF00117">
    <property type="entry name" value="GATase"/>
    <property type="match status" value="1"/>
</dbReference>
<dbReference type="InterPro" id="IPR017926">
    <property type="entry name" value="GATASE"/>
</dbReference>
<keyword evidence="4" id="KW-1185">Reference proteome</keyword>
<dbReference type="PANTHER" id="PTHR43418">
    <property type="entry name" value="MULTIFUNCTIONAL TRYPTOPHAN BIOSYNTHESIS PROTEIN-RELATED"/>
    <property type="match status" value="1"/>
</dbReference>
<dbReference type="CDD" id="cd01743">
    <property type="entry name" value="GATase1_Anthranilate_Synthase"/>
    <property type="match status" value="1"/>
</dbReference>
<evidence type="ECO:0000313" key="3">
    <source>
        <dbReference type="EMBL" id="QLI05178.1"/>
    </source>
</evidence>
<gene>
    <name evidence="3" type="primary">trpG</name>
    <name evidence="3" type="ORF">CINF_0656</name>
</gene>
<dbReference type="InterPro" id="IPR050472">
    <property type="entry name" value="Anth_synth/Amidotransfase"/>
</dbReference>